<gene>
    <name evidence="8" type="ORF">B0H16DRAFT_1539163</name>
</gene>
<dbReference type="AlphaFoldDB" id="A0AAD7NDM8"/>
<keyword evidence="2" id="KW-0521">NADP</keyword>
<comment type="caution">
    <text evidence="8">The sequence shown here is derived from an EMBL/GenBank/DDBJ whole genome shotgun (WGS) entry which is preliminary data.</text>
</comment>
<dbReference type="PANTHER" id="PTHR43827">
    <property type="entry name" value="2,5-DIKETO-D-GLUCONIC ACID REDUCTASE"/>
    <property type="match status" value="1"/>
</dbReference>
<dbReference type="PANTHER" id="PTHR43827:SF3">
    <property type="entry name" value="NADP-DEPENDENT OXIDOREDUCTASE DOMAIN-CONTAINING PROTEIN"/>
    <property type="match status" value="1"/>
</dbReference>
<protein>
    <submittedName>
        <fullName evidence="8">Reductase AKOR2</fullName>
    </submittedName>
</protein>
<evidence type="ECO:0000256" key="6">
    <source>
        <dbReference type="PIRSR" id="PIRSR000097-3"/>
    </source>
</evidence>
<dbReference type="Gene3D" id="3.20.20.100">
    <property type="entry name" value="NADP-dependent oxidoreductase domain"/>
    <property type="match status" value="1"/>
</dbReference>
<feature type="domain" description="NADP-dependent oxidoreductase" evidence="7">
    <location>
        <begin position="20"/>
        <end position="302"/>
    </location>
</feature>
<sequence>MYGTQRIVKMPNSGTSCPIIGTGAWAPNVGEERTTKARQWLLSALKTGYRHIDTAYSYGTEKAVGEAIVESGINREDIFVVSKLPPNHHGRVLESIQESLDNLGFKWLDMYLMHWPVAAVYEGEDPEPLHPDGTPKVVEVPTVKETWKAMEEVLRQSKCEAIGVSNFSVKNLEEIISNTPRSVKPAMNQVEMHPYLAQNDLLAFCKKHDIAVVAYTPSGTDVVRNDPVIVELAAKYNATPTQVRLSPDLLVGLFIKAQIILAWHLSRNVVVIPRSTNEDRQKENFNPPTLEDEDIKKIDALDRGQRICNKADENGLVYGMSYEQLGW</sequence>
<comment type="similarity">
    <text evidence="1">Belongs to the aldo/keto reductase family.</text>
</comment>
<accession>A0AAD7NDM8</accession>
<dbReference type="InterPro" id="IPR023210">
    <property type="entry name" value="NADP_OxRdtase_dom"/>
</dbReference>
<dbReference type="EMBL" id="JARKIB010000047">
    <property type="protein sequence ID" value="KAJ7756246.1"/>
    <property type="molecule type" value="Genomic_DNA"/>
</dbReference>
<feature type="binding site" evidence="5">
    <location>
        <position position="114"/>
    </location>
    <ligand>
        <name>substrate</name>
    </ligand>
</feature>
<dbReference type="InterPro" id="IPR020471">
    <property type="entry name" value="AKR"/>
</dbReference>
<dbReference type="Proteomes" id="UP001215598">
    <property type="component" value="Unassembled WGS sequence"/>
</dbReference>
<dbReference type="PRINTS" id="PR00069">
    <property type="entry name" value="ALDKETRDTASE"/>
</dbReference>
<dbReference type="SUPFAM" id="SSF51430">
    <property type="entry name" value="NAD(P)-linked oxidoreductase"/>
    <property type="match status" value="1"/>
</dbReference>
<evidence type="ECO:0000256" key="5">
    <source>
        <dbReference type="PIRSR" id="PIRSR000097-2"/>
    </source>
</evidence>
<dbReference type="InterPro" id="IPR036812">
    <property type="entry name" value="NAD(P)_OxRdtase_dom_sf"/>
</dbReference>
<dbReference type="PROSITE" id="PS00062">
    <property type="entry name" value="ALDOKETO_REDUCTASE_2"/>
    <property type="match status" value="1"/>
</dbReference>
<dbReference type="Pfam" id="PF00248">
    <property type="entry name" value="Aldo_ket_red"/>
    <property type="match status" value="1"/>
</dbReference>
<proteinExistence type="inferred from homology"/>
<organism evidence="8 9">
    <name type="scientific">Mycena metata</name>
    <dbReference type="NCBI Taxonomy" id="1033252"/>
    <lineage>
        <taxon>Eukaryota</taxon>
        <taxon>Fungi</taxon>
        <taxon>Dikarya</taxon>
        <taxon>Basidiomycota</taxon>
        <taxon>Agaricomycotina</taxon>
        <taxon>Agaricomycetes</taxon>
        <taxon>Agaricomycetidae</taxon>
        <taxon>Agaricales</taxon>
        <taxon>Marasmiineae</taxon>
        <taxon>Mycenaceae</taxon>
        <taxon>Mycena</taxon>
    </lineage>
</organism>
<feature type="site" description="Lowers pKa of active site Tyr" evidence="6">
    <location>
        <position position="83"/>
    </location>
</feature>
<reference evidence="8" key="1">
    <citation type="submission" date="2023-03" db="EMBL/GenBank/DDBJ databases">
        <title>Massive genome expansion in bonnet fungi (Mycena s.s.) driven by repeated elements and novel gene families across ecological guilds.</title>
        <authorList>
            <consortium name="Lawrence Berkeley National Laboratory"/>
            <person name="Harder C.B."/>
            <person name="Miyauchi S."/>
            <person name="Viragh M."/>
            <person name="Kuo A."/>
            <person name="Thoen E."/>
            <person name="Andreopoulos B."/>
            <person name="Lu D."/>
            <person name="Skrede I."/>
            <person name="Drula E."/>
            <person name="Henrissat B."/>
            <person name="Morin E."/>
            <person name="Kohler A."/>
            <person name="Barry K."/>
            <person name="LaButti K."/>
            <person name="Morin E."/>
            <person name="Salamov A."/>
            <person name="Lipzen A."/>
            <person name="Mereny Z."/>
            <person name="Hegedus B."/>
            <person name="Baldrian P."/>
            <person name="Stursova M."/>
            <person name="Weitz H."/>
            <person name="Taylor A."/>
            <person name="Grigoriev I.V."/>
            <person name="Nagy L.G."/>
            <person name="Martin F."/>
            <person name="Kauserud H."/>
        </authorList>
    </citation>
    <scope>NUCLEOTIDE SEQUENCE</scope>
    <source>
        <strain evidence="8">CBHHK182m</strain>
    </source>
</reference>
<dbReference type="CDD" id="cd19071">
    <property type="entry name" value="AKR_AKR1-5-like"/>
    <property type="match status" value="1"/>
</dbReference>
<evidence type="ECO:0000259" key="7">
    <source>
        <dbReference type="Pfam" id="PF00248"/>
    </source>
</evidence>
<evidence type="ECO:0000313" key="9">
    <source>
        <dbReference type="Proteomes" id="UP001215598"/>
    </source>
</evidence>
<dbReference type="PIRSF" id="PIRSF000097">
    <property type="entry name" value="AKR"/>
    <property type="match status" value="1"/>
</dbReference>
<evidence type="ECO:0000256" key="1">
    <source>
        <dbReference type="ARBA" id="ARBA00007905"/>
    </source>
</evidence>
<keyword evidence="9" id="KW-1185">Reference proteome</keyword>
<keyword evidence="3" id="KW-0560">Oxidoreductase</keyword>
<dbReference type="InterPro" id="IPR018170">
    <property type="entry name" value="Aldo/ket_reductase_CS"/>
</dbReference>
<evidence type="ECO:0000256" key="2">
    <source>
        <dbReference type="ARBA" id="ARBA00022857"/>
    </source>
</evidence>
<evidence type="ECO:0000313" key="8">
    <source>
        <dbReference type="EMBL" id="KAJ7756246.1"/>
    </source>
</evidence>
<dbReference type="PROSITE" id="PS00798">
    <property type="entry name" value="ALDOKETO_REDUCTASE_1"/>
    <property type="match status" value="1"/>
</dbReference>
<feature type="active site" description="Proton donor" evidence="4">
    <location>
        <position position="58"/>
    </location>
</feature>
<evidence type="ECO:0000256" key="3">
    <source>
        <dbReference type="ARBA" id="ARBA00023002"/>
    </source>
</evidence>
<evidence type="ECO:0000256" key="4">
    <source>
        <dbReference type="PIRSR" id="PIRSR000097-1"/>
    </source>
</evidence>
<name>A0AAD7NDM8_9AGAR</name>
<dbReference type="GO" id="GO:0016616">
    <property type="term" value="F:oxidoreductase activity, acting on the CH-OH group of donors, NAD or NADP as acceptor"/>
    <property type="evidence" value="ECO:0007669"/>
    <property type="project" value="UniProtKB-ARBA"/>
</dbReference>